<dbReference type="OrthoDB" id="1930760at2759"/>
<keyword evidence="3" id="KW-0677">Repeat</keyword>
<dbReference type="PANTHER" id="PTHR46042:SF1">
    <property type="entry name" value="DIPHTHINE METHYLTRANSFERASE"/>
    <property type="match status" value="1"/>
</dbReference>
<dbReference type="GO" id="GO:0061685">
    <property type="term" value="F:diphthine methylesterase activity"/>
    <property type="evidence" value="ECO:0007669"/>
    <property type="project" value="UniProtKB-EC"/>
</dbReference>
<dbReference type="Proteomes" id="UP000077115">
    <property type="component" value="Unassembled WGS sequence"/>
</dbReference>
<evidence type="ECO:0000256" key="8">
    <source>
        <dbReference type="PROSITE-ProRule" id="PRU00221"/>
    </source>
</evidence>
<dbReference type="InterPro" id="IPR036322">
    <property type="entry name" value="WD40_repeat_dom_sf"/>
</dbReference>
<dbReference type="InterPro" id="IPR001680">
    <property type="entry name" value="WD40_rpt"/>
</dbReference>
<comment type="pathway">
    <text evidence="1">Protein modification; peptidyl-diphthamide biosynthesis.</text>
</comment>
<dbReference type="EC" id="3.1.1.97" evidence="6"/>
<feature type="repeat" description="WD" evidence="8">
    <location>
        <begin position="232"/>
        <end position="274"/>
    </location>
</feature>
<dbReference type="InterPro" id="IPR019775">
    <property type="entry name" value="WD40_repeat_CS"/>
</dbReference>
<keyword evidence="2 8" id="KW-0853">WD repeat</keyword>
<dbReference type="PROSITE" id="PS50294">
    <property type="entry name" value="WD_REPEATS_REGION"/>
    <property type="match status" value="1"/>
</dbReference>
<dbReference type="InterPro" id="IPR015943">
    <property type="entry name" value="WD40/YVTN_repeat-like_dom_sf"/>
</dbReference>
<evidence type="ECO:0000256" key="1">
    <source>
        <dbReference type="ARBA" id="ARBA00005156"/>
    </source>
</evidence>
<accession>A0A177WAD1</accession>
<keyword evidence="4" id="KW-0378">Hydrolase</keyword>
<organism evidence="9 10">
    <name type="scientific">Batrachochytrium dendrobatidis (strain JEL423)</name>
    <dbReference type="NCBI Taxonomy" id="403673"/>
    <lineage>
        <taxon>Eukaryota</taxon>
        <taxon>Fungi</taxon>
        <taxon>Fungi incertae sedis</taxon>
        <taxon>Chytridiomycota</taxon>
        <taxon>Chytridiomycota incertae sedis</taxon>
        <taxon>Chytridiomycetes</taxon>
        <taxon>Rhizophydiales</taxon>
        <taxon>Rhizophydiales incertae sedis</taxon>
        <taxon>Batrachochytrium</taxon>
    </lineage>
</organism>
<dbReference type="PROSITE" id="PS00678">
    <property type="entry name" value="WD_REPEATS_1"/>
    <property type="match status" value="1"/>
</dbReference>
<reference evidence="9 10" key="2">
    <citation type="submission" date="2016-05" db="EMBL/GenBank/DDBJ databases">
        <title>Lineage-specific infection strategies underlie the spectrum of fungal disease in amphibians.</title>
        <authorList>
            <person name="Cuomo C.A."/>
            <person name="Farrer R.A."/>
            <person name="James T."/>
            <person name="Longcore J."/>
            <person name="Birren B."/>
        </authorList>
    </citation>
    <scope>NUCLEOTIDE SEQUENCE [LARGE SCALE GENOMIC DNA]</scope>
    <source>
        <strain evidence="9 10">JEL423</strain>
    </source>
</reference>
<evidence type="ECO:0000256" key="4">
    <source>
        <dbReference type="ARBA" id="ARBA00022801"/>
    </source>
</evidence>
<dbReference type="Gene3D" id="2.130.10.10">
    <property type="entry name" value="YVTN repeat-like/Quinoprotein amine dehydrogenase"/>
    <property type="match status" value="1"/>
</dbReference>
<dbReference type="GO" id="GO:0017183">
    <property type="term" value="P:protein histidyl modification to diphthamide"/>
    <property type="evidence" value="ECO:0007669"/>
    <property type="project" value="TreeGrafter"/>
</dbReference>
<reference evidence="9 10" key="1">
    <citation type="submission" date="2006-10" db="EMBL/GenBank/DDBJ databases">
        <title>The Genome Sequence of Batrachochytrium dendrobatidis JEL423.</title>
        <authorList>
            <consortium name="The Broad Institute Genome Sequencing Platform"/>
            <person name="Birren B."/>
            <person name="Lander E."/>
            <person name="Galagan J."/>
            <person name="Cuomo C."/>
            <person name="Devon K."/>
            <person name="Jaffe D."/>
            <person name="Butler J."/>
            <person name="Alvarez P."/>
            <person name="Gnerre S."/>
            <person name="Grabherr M."/>
            <person name="Kleber M."/>
            <person name="Mauceli E."/>
            <person name="Brockman W."/>
            <person name="Young S."/>
            <person name="LaButti K."/>
            <person name="Sykes S."/>
            <person name="DeCaprio D."/>
            <person name="Crawford M."/>
            <person name="Koehrsen M."/>
            <person name="Engels R."/>
            <person name="Montgomery P."/>
            <person name="Pearson M."/>
            <person name="Howarth C."/>
            <person name="Larson L."/>
            <person name="White J."/>
            <person name="O'Leary S."/>
            <person name="Kodira C."/>
            <person name="Zeng Q."/>
            <person name="Yandava C."/>
            <person name="Alvarado L."/>
            <person name="Longcore J."/>
            <person name="James T."/>
        </authorList>
    </citation>
    <scope>NUCLEOTIDE SEQUENCE [LARGE SCALE GENOMIC DNA]</scope>
    <source>
        <strain evidence="9 10">JEL423</strain>
    </source>
</reference>
<dbReference type="InterPro" id="IPR052415">
    <property type="entry name" value="Diphthine_MTase"/>
</dbReference>
<dbReference type="VEuPathDB" id="FungiDB:BDEG_21136"/>
<evidence type="ECO:0000256" key="7">
    <source>
        <dbReference type="ARBA" id="ARBA00047551"/>
    </source>
</evidence>
<dbReference type="EMBL" id="DS022300">
    <property type="protein sequence ID" value="OAJ37067.1"/>
    <property type="molecule type" value="Genomic_DNA"/>
</dbReference>
<evidence type="ECO:0000256" key="2">
    <source>
        <dbReference type="ARBA" id="ARBA00022574"/>
    </source>
</evidence>
<dbReference type="AlphaFoldDB" id="A0A177WAD1"/>
<comment type="similarity">
    <text evidence="5">Belongs to the DPH7 family.</text>
</comment>
<dbReference type="STRING" id="403673.A0A177WAD1"/>
<proteinExistence type="inferred from homology"/>
<evidence type="ECO:0000256" key="5">
    <source>
        <dbReference type="ARBA" id="ARBA00038092"/>
    </source>
</evidence>
<evidence type="ECO:0000313" key="10">
    <source>
        <dbReference type="Proteomes" id="UP000077115"/>
    </source>
</evidence>
<comment type="catalytic activity">
    <reaction evidence="7">
        <text>diphthine methyl ester-[translation elongation factor 2] + H2O = diphthine-[translation elongation factor 2] + methanol + H(+)</text>
        <dbReference type="Rhea" id="RHEA:42656"/>
        <dbReference type="Rhea" id="RHEA-COMP:10172"/>
        <dbReference type="Rhea" id="RHEA-COMP:10173"/>
        <dbReference type="ChEBI" id="CHEBI:15377"/>
        <dbReference type="ChEBI" id="CHEBI:15378"/>
        <dbReference type="ChEBI" id="CHEBI:17790"/>
        <dbReference type="ChEBI" id="CHEBI:79005"/>
        <dbReference type="ChEBI" id="CHEBI:82696"/>
        <dbReference type="EC" id="3.1.1.97"/>
    </reaction>
</comment>
<dbReference type="eggNOG" id="KOG0280">
    <property type="taxonomic scope" value="Eukaryota"/>
</dbReference>
<dbReference type="SMART" id="SM00320">
    <property type="entry name" value="WD40"/>
    <property type="match status" value="4"/>
</dbReference>
<sequence length="373" mass="41623">MDTATSLKAICFDTEYSADSVEFCPIPKYEQYAAVGTYQVLEPSPSDDSLDKSITNRTGRLYIYSVDRTPNDLQSSANALQVKEVFRQESSAILDIKWSHQPFNGEPIAAVVTSTGETNIMSLDMNGKLSTILSLHNGKPGILNLSADWANRVNPNAGHTCAISESDGSFSTYTVTPDAGLVKQREWTAHQFEAWIVGFNCHQTSTIYSGGDDSLFKGWDTRMESNSPIFVNKCHQAGVCSIASHPTWDHVLATGSYDENVYIWDTRSIKRPVSEISSGGGVWRLKWHPTDPTLLLAACMYNGFHIYQLLNQDMTKLEHVQEYMHHKSIAYGADWSFADQTSSAMHPDSIIGTCSFYDHLLHFWVTEHVQTNI</sequence>
<dbReference type="GO" id="GO:0005737">
    <property type="term" value="C:cytoplasm"/>
    <property type="evidence" value="ECO:0007669"/>
    <property type="project" value="TreeGrafter"/>
</dbReference>
<name>A0A177WAD1_BATDL</name>
<dbReference type="Pfam" id="PF00400">
    <property type="entry name" value="WD40"/>
    <property type="match status" value="1"/>
</dbReference>
<dbReference type="PROSITE" id="PS50082">
    <property type="entry name" value="WD_REPEATS_2"/>
    <property type="match status" value="1"/>
</dbReference>
<protein>
    <recommendedName>
        <fullName evidence="6">methylated diphthine methylhydrolase</fullName>
        <ecNumber evidence="6">3.1.1.97</ecNumber>
    </recommendedName>
</protein>
<evidence type="ECO:0000256" key="3">
    <source>
        <dbReference type="ARBA" id="ARBA00022737"/>
    </source>
</evidence>
<evidence type="ECO:0000313" key="9">
    <source>
        <dbReference type="EMBL" id="OAJ37067.1"/>
    </source>
</evidence>
<dbReference type="PANTHER" id="PTHR46042">
    <property type="entry name" value="DIPHTHINE METHYLTRANSFERASE"/>
    <property type="match status" value="1"/>
</dbReference>
<dbReference type="SUPFAM" id="SSF50978">
    <property type="entry name" value="WD40 repeat-like"/>
    <property type="match status" value="1"/>
</dbReference>
<gene>
    <name evidence="9" type="ORF">BDEG_21136</name>
</gene>
<evidence type="ECO:0000256" key="6">
    <source>
        <dbReference type="ARBA" id="ARBA00039131"/>
    </source>
</evidence>